<feature type="region of interest" description="Disordered" evidence="1">
    <location>
        <begin position="258"/>
        <end position="290"/>
    </location>
</feature>
<dbReference type="InParanoid" id="A0A409YHM6"/>
<protein>
    <submittedName>
        <fullName evidence="2">Uncharacterized protein</fullName>
    </submittedName>
</protein>
<gene>
    <name evidence="2" type="ORF">CVT24_002043</name>
</gene>
<sequence length="311" mass="33918">MSSSNINDPAAITALLEQLKSSTAWQQLTASQAPSSVSVSAPVTDSGPSQHTSTSLQEGINPENSHIDALSSSTTVENPISSSVAELLSQLNTVSTEPAVPTQARVSYPSTAPHFSPANFPSALTKTSRTAVPLPDASPDLRNLSFVQSLPLISQLAEDPNFLSSIAQMKNEQNALERKLWLEREAIYDKYQSKIKMAQTKANLIGTSVSKHEIDADNFKKELARFDVDRVLPAWDGLVLRQQQELAQLKLPTMFATAEKEDREATSTTSHQRVGEYNRTESPNSRLSCPSPFDVINRPPVLTTSAAWFIL</sequence>
<evidence type="ECO:0000313" key="2">
    <source>
        <dbReference type="EMBL" id="PPR02496.1"/>
    </source>
</evidence>
<dbReference type="AlphaFoldDB" id="A0A409YHM6"/>
<evidence type="ECO:0000313" key="3">
    <source>
        <dbReference type="Proteomes" id="UP000284842"/>
    </source>
</evidence>
<dbReference type="EMBL" id="NHTK01001168">
    <property type="protein sequence ID" value="PPR02496.1"/>
    <property type="molecule type" value="Genomic_DNA"/>
</dbReference>
<dbReference type="OrthoDB" id="21617at2759"/>
<feature type="region of interest" description="Disordered" evidence="1">
    <location>
        <begin position="30"/>
        <end position="64"/>
    </location>
</feature>
<keyword evidence="3" id="KW-1185">Reference proteome</keyword>
<proteinExistence type="predicted"/>
<evidence type="ECO:0000256" key="1">
    <source>
        <dbReference type="SAM" id="MobiDB-lite"/>
    </source>
</evidence>
<comment type="caution">
    <text evidence="2">The sequence shown here is derived from an EMBL/GenBank/DDBJ whole genome shotgun (WGS) entry which is preliminary data.</text>
</comment>
<dbReference type="Proteomes" id="UP000284842">
    <property type="component" value="Unassembled WGS sequence"/>
</dbReference>
<dbReference type="STRING" id="181874.A0A409YHM6"/>
<feature type="compositionally biased region" description="Low complexity" evidence="1">
    <location>
        <begin position="30"/>
        <end position="43"/>
    </location>
</feature>
<accession>A0A409YHM6</accession>
<name>A0A409YHM6_9AGAR</name>
<organism evidence="2 3">
    <name type="scientific">Panaeolus cyanescens</name>
    <dbReference type="NCBI Taxonomy" id="181874"/>
    <lineage>
        <taxon>Eukaryota</taxon>
        <taxon>Fungi</taxon>
        <taxon>Dikarya</taxon>
        <taxon>Basidiomycota</taxon>
        <taxon>Agaricomycotina</taxon>
        <taxon>Agaricomycetes</taxon>
        <taxon>Agaricomycetidae</taxon>
        <taxon>Agaricales</taxon>
        <taxon>Agaricineae</taxon>
        <taxon>Galeropsidaceae</taxon>
        <taxon>Panaeolus</taxon>
    </lineage>
</organism>
<reference evidence="2 3" key="1">
    <citation type="journal article" date="2018" name="Evol. Lett.">
        <title>Horizontal gene cluster transfer increased hallucinogenic mushroom diversity.</title>
        <authorList>
            <person name="Reynolds H.T."/>
            <person name="Vijayakumar V."/>
            <person name="Gluck-Thaler E."/>
            <person name="Korotkin H.B."/>
            <person name="Matheny P.B."/>
            <person name="Slot J.C."/>
        </authorList>
    </citation>
    <scope>NUCLEOTIDE SEQUENCE [LARGE SCALE GENOMIC DNA]</scope>
    <source>
        <strain evidence="2 3">2629</strain>
    </source>
</reference>
<feature type="compositionally biased region" description="Polar residues" evidence="1">
    <location>
        <begin position="46"/>
        <end position="64"/>
    </location>
</feature>